<proteinExistence type="predicted"/>
<dbReference type="EMBL" id="LCYC01000031">
    <property type="protein sequence ID" value="KWV77047.1"/>
    <property type="molecule type" value="Genomic_DNA"/>
</dbReference>
<dbReference type="PATRIC" id="fig|294.195.peg.2585"/>
<evidence type="ECO:0000313" key="1">
    <source>
        <dbReference type="EMBL" id="KWV77047.1"/>
    </source>
</evidence>
<dbReference type="AlphaFoldDB" id="A0A109KX74"/>
<organism evidence="1 2">
    <name type="scientific">Pseudomonas fluorescens</name>
    <dbReference type="NCBI Taxonomy" id="294"/>
    <lineage>
        <taxon>Bacteria</taxon>
        <taxon>Pseudomonadati</taxon>
        <taxon>Pseudomonadota</taxon>
        <taxon>Gammaproteobacteria</taxon>
        <taxon>Pseudomonadales</taxon>
        <taxon>Pseudomonadaceae</taxon>
        <taxon>Pseudomonas</taxon>
    </lineage>
</organism>
<dbReference type="RefSeq" id="WP_155717260.1">
    <property type="nucleotide sequence ID" value="NZ_LCYC01000031.1"/>
</dbReference>
<dbReference type="Proteomes" id="UP000063434">
    <property type="component" value="Unassembled WGS sequence"/>
</dbReference>
<accession>A0A109KX74</accession>
<comment type="caution">
    <text evidence="1">The sequence shown here is derived from an EMBL/GenBank/DDBJ whole genome shotgun (WGS) entry which is preliminary data.</text>
</comment>
<protein>
    <submittedName>
        <fullName evidence="1">Uncharacterized protein</fullName>
    </submittedName>
</protein>
<evidence type="ECO:0000313" key="2">
    <source>
        <dbReference type="Proteomes" id="UP000063434"/>
    </source>
</evidence>
<name>A0A109KX74_PSEFL</name>
<reference evidence="1 2" key="1">
    <citation type="submission" date="2015-05" db="EMBL/GenBank/DDBJ databases">
        <title>A genomic and transcriptomic approach to investigate the blue pigment phenotype in Pseudomonas fluorescens.</title>
        <authorList>
            <person name="Andreani N.A."/>
            <person name="Cardazzo B."/>
        </authorList>
    </citation>
    <scope>NUCLEOTIDE SEQUENCE [LARGE SCALE GENOMIC DNA]</scope>
    <source>
        <strain evidence="1 2">Ps_40</strain>
    </source>
</reference>
<sequence>MSYIKSVRQLRAIFFGHTLADVAVCAAKGSEIARWGDTWWAGRTGREIPDPNNHKWPDYLSGRLPRSWLRAPLIADFPVLQTILDDPLWPLLQRLVHPDEDTGCWAAQLRLNGRSFRYFSATRLQRLCGVPHWRRLACLFALLASERPSDYASQKWLRRELTVYVLCVCLELPGLVDPVVLYNVLEEANHQGKLGTLADWPKSSDEFRQKIQRLRRIQQRLIARGWIREWRHQERLLFWHLLREPLLLVRLLTGSPSGDLNRDHLCNRARLWLRQAQRDRVNFEAAEPGSWRWCDPTRGGSPPFAWVVPWA</sequence>
<gene>
    <name evidence="1" type="ORF">PFL603g_02429</name>
</gene>